<evidence type="ECO:0000313" key="3">
    <source>
        <dbReference type="Proteomes" id="UP000006620"/>
    </source>
</evidence>
<proteinExistence type="predicted"/>
<protein>
    <submittedName>
        <fullName evidence="2">S-layer domain protein</fullName>
    </submittedName>
</protein>
<dbReference type="PANTHER" id="PTHR43308:SF5">
    <property type="entry name" value="S-LAYER PROTEIN _ PEPTIDOGLYCAN ENDO-BETA-N-ACETYLGLUCOSAMINIDASE"/>
    <property type="match status" value="1"/>
</dbReference>
<dbReference type="KEGG" id="pms:KNP414_00619"/>
<dbReference type="PATRIC" id="fig|1036673.3.peg.547"/>
<accession>F8FQG2</accession>
<dbReference type="HOGENOM" id="CLU_514746_0_0_9"/>
<evidence type="ECO:0000259" key="1">
    <source>
        <dbReference type="PROSITE" id="PS51272"/>
    </source>
</evidence>
<reference evidence="2 3" key="2">
    <citation type="journal article" date="2013" name="Genome Announc.">
        <title>Genome Sequence of Growth-Improving Paenibacillus mucilaginosus Strain KNP414.</title>
        <authorList>
            <person name="Lu J.J."/>
            <person name="Wang J.F."/>
            <person name="Hu X.F."/>
        </authorList>
    </citation>
    <scope>NUCLEOTIDE SEQUENCE [LARGE SCALE GENOMIC DNA]</scope>
    <source>
        <strain evidence="2 3">KNP414</strain>
    </source>
</reference>
<reference evidence="3" key="1">
    <citation type="submission" date="2011-06" db="EMBL/GenBank/DDBJ databases">
        <title>Complete genome sequence of Paenibacillus mucilaginosus KNP414.</title>
        <authorList>
            <person name="Wang J."/>
            <person name="Hu S."/>
            <person name="Hu X."/>
            <person name="Zhang B."/>
            <person name="Dong D."/>
            <person name="Zhang S."/>
            <person name="Zhao K."/>
            <person name="Wu D."/>
        </authorList>
    </citation>
    <scope>NUCLEOTIDE SEQUENCE [LARGE SCALE GENOMIC DNA]</scope>
    <source>
        <strain evidence="3">KNP414</strain>
    </source>
</reference>
<name>F8FQG2_PAEMK</name>
<gene>
    <name evidence="2" type="ordered locus">KNP414_00619</name>
</gene>
<dbReference type="EMBL" id="CP002869">
    <property type="protein sequence ID" value="AEI39223.1"/>
    <property type="molecule type" value="Genomic_DNA"/>
</dbReference>
<dbReference type="Proteomes" id="UP000006620">
    <property type="component" value="Chromosome"/>
</dbReference>
<dbReference type="Pfam" id="PF00395">
    <property type="entry name" value="SLH"/>
    <property type="match status" value="3"/>
</dbReference>
<dbReference type="PROSITE" id="PS51272">
    <property type="entry name" value="SLH"/>
    <property type="match status" value="3"/>
</dbReference>
<dbReference type="PANTHER" id="PTHR43308">
    <property type="entry name" value="OUTER MEMBRANE PROTEIN ALPHA-RELATED"/>
    <property type="match status" value="1"/>
</dbReference>
<dbReference type="InterPro" id="IPR051465">
    <property type="entry name" value="Cell_Envelope_Struct_Comp"/>
</dbReference>
<feature type="domain" description="SLH" evidence="1">
    <location>
        <begin position="484"/>
        <end position="544"/>
    </location>
</feature>
<dbReference type="AlphaFoldDB" id="F8FQG2"/>
<feature type="domain" description="SLH" evidence="1">
    <location>
        <begin position="414"/>
        <end position="477"/>
    </location>
</feature>
<organism evidence="2 3">
    <name type="scientific">Paenibacillus mucilaginosus (strain KNP414)</name>
    <dbReference type="NCBI Taxonomy" id="1036673"/>
    <lineage>
        <taxon>Bacteria</taxon>
        <taxon>Bacillati</taxon>
        <taxon>Bacillota</taxon>
        <taxon>Bacilli</taxon>
        <taxon>Bacillales</taxon>
        <taxon>Paenibacillaceae</taxon>
        <taxon>Paenibacillus</taxon>
    </lineage>
</organism>
<evidence type="ECO:0000313" key="2">
    <source>
        <dbReference type="EMBL" id="AEI39223.1"/>
    </source>
</evidence>
<feature type="domain" description="SLH" evidence="1">
    <location>
        <begin position="354"/>
        <end position="413"/>
    </location>
</feature>
<sequence length="544" mass="58109">MQSNEQQTNLLRNKRSNTGMNTRVMKKTSQALALFMLVSILLPVLALAAVHFENVKYDKYNRTVGGSVYSDTYTVGQSVYLTTYASGSSILSATYATYNPSTGRYDFRLNWSKSVSSTTYDSVNLNVYFNSVLEATYGVNNSGKKSSPGGGGGGASTSTNGKIDATTGSVSAYELQRAFEATNKVEITIKGEKLDLPLSALLDALKKYSNAQITVISENGTYTLPLSVLNGDALAKSLSAEQKDVTVTVTIAKKAGEDVTKAVYALGAAPIAIAVDFNLTASAKGKTVSVDLGKTFVSRTLNVNKNVDSKKAAGVVYNETTKTLSFVPTTFETTDGKTVATLKRNSNSIYTVIESNKSFDDLASHWAQSDVELLANKLVVDGVTADEFQPDRSITRAEFAALVVRSLSLNAVTTNTYFTDVNSSAWYANTVASATYAGIINGYEDNTFRPDAEITREELAAMVVRAANYAGIETAVSSSKQAEVLSKFDDADSIVWAQAEVAAAINAGLVNGLTDSEIAPVSEATRAQAATMLKRFLTLADFID</sequence>
<dbReference type="InterPro" id="IPR001119">
    <property type="entry name" value="SLH_dom"/>
</dbReference>